<dbReference type="RefSeq" id="WP_002724172.1">
    <property type="nucleotide sequence ID" value="NZ_CP012029.1"/>
</dbReference>
<dbReference type="AlphaFoldDB" id="A0A0E3B2X4"/>
<proteinExistence type="predicted"/>
<evidence type="ECO:0000313" key="2">
    <source>
        <dbReference type="Proteomes" id="UP000058857"/>
    </source>
</evidence>
<sequence>MKFRFNFLYFFFINCGIELPEYNGPFIERNEQIYQQRHQSLSKNKWIRKPENILIIHETLKKIGYKQIFTEEKLNEEFFIFEEKVFFKGSLKNKILSVNNCFSKNICDSYSKKFVQRRKKEGNSDVTFLVIREVKEILIHNKTLPIRKKYYHPILSGLIKLEFANTKKSTAIAKNDFIFLVNNGFHQSAYNLLYERYDYQDVGLNTNELYKRLKRSKKNNLPWLLHDTTKSF</sequence>
<protein>
    <submittedName>
        <fullName evidence="1">Uncharacterized protein</fullName>
    </submittedName>
</protein>
<gene>
    <name evidence="1" type="ORF">LBBP_00607</name>
</gene>
<accession>A0A0E3B2X4</accession>
<dbReference type="GeneID" id="61173616"/>
<dbReference type="PATRIC" id="fig|280505.15.peg.596"/>
<evidence type="ECO:0000313" key="1">
    <source>
        <dbReference type="EMBL" id="ALO24953.1"/>
    </source>
</evidence>
<dbReference type="Proteomes" id="UP000058857">
    <property type="component" value="Chromosome 1"/>
</dbReference>
<dbReference type="EMBL" id="CP012029">
    <property type="protein sequence ID" value="ALO24953.1"/>
    <property type="molecule type" value="Genomic_DNA"/>
</dbReference>
<organism evidence="1">
    <name type="scientific">Leptospira borgpetersenii serovar Ballum</name>
    <dbReference type="NCBI Taxonomy" id="280505"/>
    <lineage>
        <taxon>Bacteria</taxon>
        <taxon>Pseudomonadati</taxon>
        <taxon>Spirochaetota</taxon>
        <taxon>Spirochaetia</taxon>
        <taxon>Leptospirales</taxon>
        <taxon>Leptospiraceae</taxon>
        <taxon>Leptospira</taxon>
    </lineage>
</organism>
<reference evidence="1 2" key="1">
    <citation type="journal article" date="2015" name="PLoS Negl. Trop. Dis.">
        <title>Distribution of Plasmids in Distinct Leptospira Pathogenic Species.</title>
        <authorList>
            <person name="Wang Y."/>
            <person name="Zhuang X."/>
            <person name="Zhong Y."/>
            <person name="Zhang C."/>
            <person name="Zhang Y."/>
            <person name="Zeng L."/>
            <person name="Zhu Y."/>
            <person name="He P."/>
            <person name="Dong K."/>
            <person name="Pal U."/>
            <person name="Guo X."/>
            <person name="Qin J."/>
        </authorList>
    </citation>
    <scope>NUCLEOTIDE SEQUENCE [LARGE SCALE GENOMIC DNA]</scope>
    <source>
        <strain evidence="1 2">56604</strain>
    </source>
</reference>
<name>A0A0E3B2X4_LEPBO</name>